<dbReference type="InterPro" id="IPR042100">
    <property type="entry name" value="Bug_dom1"/>
</dbReference>
<dbReference type="CDD" id="cd13578">
    <property type="entry name" value="PBP2_Bug27"/>
    <property type="match status" value="1"/>
</dbReference>
<comment type="similarity">
    <text evidence="1">Belongs to the UPF0065 (bug) family.</text>
</comment>
<proteinExistence type="inferred from homology"/>
<dbReference type="EMBL" id="LLYA01000232">
    <property type="protein sequence ID" value="KRR14904.1"/>
    <property type="molecule type" value="Genomic_DNA"/>
</dbReference>
<dbReference type="PIRSF" id="PIRSF017082">
    <property type="entry name" value="YflP"/>
    <property type="match status" value="1"/>
</dbReference>
<name>A0A0R3M4B9_9BRAD</name>
<sequence>MFDQETVMLRRQFLNLTASSLISPALSSFAFAQTYPARPVRVLVPYAPAGPADILARLAARKLSDQLGKQFFVENVGGAGGNIGMGQGARAPADGYTVLVVPPNIVVNPAMYDTVPYDPYKDFDPVTIAVSAPTVLSVHPSLAVRTVKDLVALIRSGGARYSFASPGTGTPPHLIGEHFRLSLGLDLVHVPFNSAGQAVASTLAGHTPIAFSSLPPAVPQIKEGKLHALAVTSKTRSLALPDVPSMAEAGYPEIEGEGWFAFVVPAGTPREITALLNREIVKLIGLPDTKEKMAALGFTAIGTTPEQAAALFRTESSKWTKVIRETGIKAN</sequence>
<evidence type="ECO:0008006" key="4">
    <source>
        <dbReference type="Google" id="ProtNLM"/>
    </source>
</evidence>
<dbReference type="Gene3D" id="3.40.190.150">
    <property type="entry name" value="Bordetella uptake gene, domain 1"/>
    <property type="match status" value="1"/>
</dbReference>
<organism evidence="2 3">
    <name type="scientific">Bradyrhizobium retamae</name>
    <dbReference type="NCBI Taxonomy" id="1300035"/>
    <lineage>
        <taxon>Bacteria</taxon>
        <taxon>Pseudomonadati</taxon>
        <taxon>Pseudomonadota</taxon>
        <taxon>Alphaproteobacteria</taxon>
        <taxon>Hyphomicrobiales</taxon>
        <taxon>Nitrobacteraceae</taxon>
        <taxon>Bradyrhizobium</taxon>
    </lineage>
</organism>
<comment type="caution">
    <text evidence="2">The sequence shown here is derived from an EMBL/GenBank/DDBJ whole genome shotgun (WGS) entry which is preliminary data.</text>
</comment>
<reference evidence="2 3" key="1">
    <citation type="submission" date="2014-03" db="EMBL/GenBank/DDBJ databases">
        <title>Bradyrhizobium valentinum sp. nov., isolated from effective nodules of Lupinus mariae-josephae, a lupine endemic of basic-lime soils in Eastern Spain.</title>
        <authorList>
            <person name="Duran D."/>
            <person name="Rey L."/>
            <person name="Navarro A."/>
            <person name="Busquets A."/>
            <person name="Imperial J."/>
            <person name="Ruiz-Argueso T."/>
        </authorList>
    </citation>
    <scope>NUCLEOTIDE SEQUENCE [LARGE SCALE GENOMIC DNA]</scope>
    <source>
        <strain evidence="2 3">Ro19</strain>
    </source>
</reference>
<evidence type="ECO:0000256" key="1">
    <source>
        <dbReference type="ARBA" id="ARBA00006987"/>
    </source>
</evidence>
<dbReference type="SUPFAM" id="SSF53850">
    <property type="entry name" value="Periplasmic binding protein-like II"/>
    <property type="match status" value="1"/>
</dbReference>
<evidence type="ECO:0000313" key="3">
    <source>
        <dbReference type="Proteomes" id="UP000052023"/>
    </source>
</evidence>
<evidence type="ECO:0000313" key="2">
    <source>
        <dbReference type="EMBL" id="KRR14904.1"/>
    </source>
</evidence>
<accession>A0A0R3M4B9</accession>
<gene>
    <name evidence="2" type="ORF">CQ13_37640</name>
</gene>
<dbReference type="Proteomes" id="UP000052023">
    <property type="component" value="Unassembled WGS sequence"/>
</dbReference>
<protein>
    <recommendedName>
        <fullName evidence="4">Tripartite tricarboxylate transporter substrate binding protein</fullName>
    </recommendedName>
</protein>
<dbReference type="InterPro" id="IPR005064">
    <property type="entry name" value="BUG"/>
</dbReference>
<keyword evidence="3" id="KW-1185">Reference proteome</keyword>
<dbReference type="AlphaFoldDB" id="A0A0R3M4B9"/>
<dbReference type="Gene3D" id="3.40.190.10">
    <property type="entry name" value="Periplasmic binding protein-like II"/>
    <property type="match status" value="1"/>
</dbReference>
<dbReference type="Pfam" id="PF03401">
    <property type="entry name" value="TctC"/>
    <property type="match status" value="1"/>
</dbReference>
<dbReference type="PANTHER" id="PTHR42928:SF5">
    <property type="entry name" value="BLR1237 PROTEIN"/>
    <property type="match status" value="1"/>
</dbReference>
<dbReference type="PANTHER" id="PTHR42928">
    <property type="entry name" value="TRICARBOXYLATE-BINDING PROTEIN"/>
    <property type="match status" value="1"/>
</dbReference>